<proteinExistence type="inferred from homology"/>
<name>A0A8H6YMR6_9AGAR</name>
<comment type="catalytic activity">
    <reaction evidence="1 10">
        <text>Endohydrolysis of beta-(1-&gt;4)-linkages between D-glucosamine residues in a partly acetylated chitosan.</text>
        <dbReference type="EC" id="3.2.1.132"/>
    </reaction>
</comment>
<evidence type="ECO:0000256" key="4">
    <source>
        <dbReference type="ARBA" id="ARBA00022525"/>
    </source>
</evidence>
<keyword evidence="8 10" id="KW-0326">Glycosidase</keyword>
<keyword evidence="6 10" id="KW-0378">Hydrolase</keyword>
<dbReference type="EC" id="3.2.1.132" evidence="10"/>
<evidence type="ECO:0000256" key="3">
    <source>
        <dbReference type="ARBA" id="ARBA00007799"/>
    </source>
</evidence>
<comment type="subcellular location">
    <subcellularLocation>
        <location evidence="2 10">Secreted</location>
    </subcellularLocation>
</comment>
<comment type="caution">
    <text evidence="11">The sequence shown here is derived from an EMBL/GenBank/DDBJ whole genome shotgun (WGS) entry which is preliminary data.</text>
</comment>
<evidence type="ECO:0000256" key="6">
    <source>
        <dbReference type="ARBA" id="ARBA00022801"/>
    </source>
</evidence>
<evidence type="ECO:0000313" key="11">
    <source>
        <dbReference type="EMBL" id="KAF7362828.1"/>
    </source>
</evidence>
<keyword evidence="7" id="KW-0119">Carbohydrate metabolism</keyword>
<evidence type="ECO:0000256" key="5">
    <source>
        <dbReference type="ARBA" id="ARBA00022729"/>
    </source>
</evidence>
<evidence type="ECO:0000256" key="9">
    <source>
        <dbReference type="ARBA" id="ARBA00023326"/>
    </source>
</evidence>
<sequence>MSGVLADFVAALGDIIQTNAVGAILCGGQMLYGIFGGHSISSLHGVDPQVIGEGSLLLAQMCFPTDGLNVNNGHTPLNFLYIVFGTAVAPIVGDSTIDTTGLKAVGDQQVGVL</sequence>
<keyword evidence="5" id="KW-0732">Signal</keyword>
<accession>A0A8H6YMR6</accession>
<evidence type="ECO:0000256" key="7">
    <source>
        <dbReference type="ARBA" id="ARBA00023277"/>
    </source>
</evidence>
<evidence type="ECO:0000313" key="12">
    <source>
        <dbReference type="Proteomes" id="UP000620124"/>
    </source>
</evidence>
<dbReference type="PANTHER" id="PTHR42061">
    <property type="entry name" value="ENDO-CHITOSANASE"/>
    <property type="match status" value="1"/>
</dbReference>
<gene>
    <name evidence="11" type="ORF">MVEN_00632600</name>
</gene>
<evidence type="ECO:0000256" key="8">
    <source>
        <dbReference type="ARBA" id="ARBA00023295"/>
    </source>
</evidence>
<evidence type="ECO:0000256" key="2">
    <source>
        <dbReference type="ARBA" id="ARBA00004613"/>
    </source>
</evidence>
<dbReference type="AlphaFoldDB" id="A0A8H6YMR6"/>
<dbReference type="OrthoDB" id="4756206at2759"/>
<comment type="similarity">
    <text evidence="3 10">Belongs to the glycosyl hydrolase 75 family.</text>
</comment>
<comment type="function">
    <text evidence="10">Chitosanase catalyzing the endo-type cleavage of chitosan, the deacylated form of chitin. Chitosanase may be crucial in the degradation of the deacetylated portion of chitin in the fungal cell wall.</text>
</comment>
<protein>
    <recommendedName>
        <fullName evidence="10">Endo-chitosanase</fullName>
        <ecNumber evidence="10">3.2.1.132</ecNumber>
    </recommendedName>
</protein>
<dbReference type="PANTHER" id="PTHR42061:SF6">
    <property type="entry name" value="ENDO-CHITOSANASE"/>
    <property type="match status" value="1"/>
</dbReference>
<evidence type="ECO:0000256" key="10">
    <source>
        <dbReference type="RuleBase" id="RU361208"/>
    </source>
</evidence>
<dbReference type="GO" id="GO:0005576">
    <property type="term" value="C:extracellular region"/>
    <property type="evidence" value="ECO:0007669"/>
    <property type="project" value="UniProtKB-SubCell"/>
</dbReference>
<dbReference type="Proteomes" id="UP000620124">
    <property type="component" value="Unassembled WGS sequence"/>
</dbReference>
<reference evidence="11" key="1">
    <citation type="submission" date="2020-05" db="EMBL/GenBank/DDBJ databases">
        <title>Mycena genomes resolve the evolution of fungal bioluminescence.</title>
        <authorList>
            <person name="Tsai I.J."/>
        </authorList>
    </citation>
    <scope>NUCLEOTIDE SEQUENCE</scope>
    <source>
        <strain evidence="11">CCC161011</strain>
    </source>
</reference>
<keyword evidence="12" id="KW-1185">Reference proteome</keyword>
<keyword evidence="9 10" id="KW-0624">Polysaccharide degradation</keyword>
<evidence type="ECO:0000256" key="1">
    <source>
        <dbReference type="ARBA" id="ARBA00000405"/>
    </source>
</evidence>
<dbReference type="Pfam" id="PF07335">
    <property type="entry name" value="Glyco_hydro_75"/>
    <property type="match status" value="1"/>
</dbReference>
<keyword evidence="4" id="KW-0964">Secreted</keyword>
<dbReference type="InterPro" id="IPR009939">
    <property type="entry name" value="Chitosanase_fungal"/>
</dbReference>
<dbReference type="EMBL" id="JACAZI010000004">
    <property type="protein sequence ID" value="KAF7362828.1"/>
    <property type="molecule type" value="Genomic_DNA"/>
</dbReference>
<dbReference type="GO" id="GO:0000272">
    <property type="term" value="P:polysaccharide catabolic process"/>
    <property type="evidence" value="ECO:0007669"/>
    <property type="project" value="UniProtKB-KW"/>
</dbReference>
<organism evidence="11 12">
    <name type="scientific">Mycena venus</name>
    <dbReference type="NCBI Taxonomy" id="2733690"/>
    <lineage>
        <taxon>Eukaryota</taxon>
        <taxon>Fungi</taxon>
        <taxon>Dikarya</taxon>
        <taxon>Basidiomycota</taxon>
        <taxon>Agaricomycotina</taxon>
        <taxon>Agaricomycetes</taxon>
        <taxon>Agaricomycetidae</taxon>
        <taxon>Agaricales</taxon>
        <taxon>Marasmiineae</taxon>
        <taxon>Mycenaceae</taxon>
        <taxon>Mycena</taxon>
    </lineage>
</organism>
<dbReference type="GO" id="GO:0016977">
    <property type="term" value="F:chitosanase activity"/>
    <property type="evidence" value="ECO:0007669"/>
    <property type="project" value="UniProtKB-EC"/>
</dbReference>